<dbReference type="PANTHER" id="PTHR48007:SF4">
    <property type="entry name" value="LEUCINE-RICH REPEAT RECEPTOR-LIKE PROTEIN KINASE PXC1"/>
    <property type="match status" value="1"/>
</dbReference>
<feature type="region of interest" description="Disordered" evidence="1">
    <location>
        <begin position="89"/>
        <end position="167"/>
    </location>
</feature>
<feature type="transmembrane region" description="Helical" evidence="2">
    <location>
        <begin position="47"/>
        <end position="67"/>
    </location>
</feature>
<feature type="compositionally biased region" description="Basic and acidic residues" evidence="1">
    <location>
        <begin position="1"/>
        <end position="19"/>
    </location>
</feature>
<dbReference type="EMBL" id="CAJEUB010000059">
    <property type="protein sequence ID" value="CAD1847679.1"/>
    <property type="molecule type" value="Genomic_DNA"/>
</dbReference>
<feature type="region of interest" description="Disordered" evidence="1">
    <location>
        <begin position="279"/>
        <end position="324"/>
    </location>
</feature>
<gene>
    <name evidence="4" type="ORF">CB5_LOCUS30890</name>
</gene>
<dbReference type="InterPro" id="IPR000719">
    <property type="entry name" value="Prot_kinase_dom"/>
</dbReference>
<reference evidence="4" key="1">
    <citation type="submission" date="2020-07" db="EMBL/GenBank/DDBJ databases">
        <authorList>
            <person name="Lin J."/>
        </authorList>
    </citation>
    <scope>NUCLEOTIDE SEQUENCE</scope>
</reference>
<evidence type="ECO:0000256" key="2">
    <source>
        <dbReference type="SAM" id="Phobius"/>
    </source>
</evidence>
<dbReference type="Gene3D" id="1.10.510.10">
    <property type="entry name" value="Transferase(Phosphotransferase) domain 1"/>
    <property type="match status" value="1"/>
</dbReference>
<dbReference type="InterPro" id="IPR032675">
    <property type="entry name" value="LRR_dom_sf"/>
</dbReference>
<evidence type="ECO:0000256" key="1">
    <source>
        <dbReference type="SAM" id="MobiDB-lite"/>
    </source>
</evidence>
<dbReference type="SUPFAM" id="SSF56112">
    <property type="entry name" value="Protein kinase-like (PK-like)"/>
    <property type="match status" value="2"/>
</dbReference>
<feature type="compositionally biased region" description="Polar residues" evidence="1">
    <location>
        <begin position="828"/>
        <end position="837"/>
    </location>
</feature>
<feature type="region of interest" description="Disordered" evidence="1">
    <location>
        <begin position="384"/>
        <end position="445"/>
    </location>
</feature>
<evidence type="ECO:0000313" key="4">
    <source>
        <dbReference type="EMBL" id="CAD1847679.1"/>
    </source>
</evidence>
<organism evidence="4">
    <name type="scientific">Ananas comosus var. bracteatus</name>
    <name type="common">red pineapple</name>
    <dbReference type="NCBI Taxonomy" id="296719"/>
    <lineage>
        <taxon>Eukaryota</taxon>
        <taxon>Viridiplantae</taxon>
        <taxon>Streptophyta</taxon>
        <taxon>Embryophyta</taxon>
        <taxon>Tracheophyta</taxon>
        <taxon>Spermatophyta</taxon>
        <taxon>Magnoliopsida</taxon>
        <taxon>Liliopsida</taxon>
        <taxon>Poales</taxon>
        <taxon>Bromeliaceae</taxon>
        <taxon>Bromelioideae</taxon>
        <taxon>Ananas</taxon>
    </lineage>
</organism>
<feature type="compositionally biased region" description="Pro residues" evidence="1">
    <location>
        <begin position="120"/>
        <end position="166"/>
    </location>
</feature>
<dbReference type="GO" id="GO:0005524">
    <property type="term" value="F:ATP binding"/>
    <property type="evidence" value="ECO:0007669"/>
    <property type="project" value="InterPro"/>
</dbReference>
<dbReference type="InterPro" id="IPR046959">
    <property type="entry name" value="PRK1-6/SRF4-like"/>
</dbReference>
<feature type="region of interest" description="Disordered" evidence="1">
    <location>
        <begin position="771"/>
        <end position="795"/>
    </location>
</feature>
<dbReference type="Gene3D" id="3.80.10.10">
    <property type="entry name" value="Ribonuclease Inhibitor"/>
    <property type="match status" value="1"/>
</dbReference>
<dbReference type="SUPFAM" id="SSF52058">
    <property type="entry name" value="L domain-like"/>
    <property type="match status" value="1"/>
</dbReference>
<dbReference type="Gene3D" id="3.30.200.20">
    <property type="entry name" value="Phosphorylase Kinase, domain 1"/>
    <property type="match status" value="1"/>
</dbReference>
<accession>A0A6V7QX02</accession>
<feature type="compositionally biased region" description="Low complexity" evidence="1">
    <location>
        <begin position="518"/>
        <end position="537"/>
    </location>
</feature>
<proteinExistence type="predicted"/>
<feature type="region of interest" description="Disordered" evidence="1">
    <location>
        <begin position="1"/>
        <end position="23"/>
    </location>
</feature>
<feature type="region of interest" description="Disordered" evidence="1">
    <location>
        <begin position="808"/>
        <end position="846"/>
    </location>
</feature>
<dbReference type="AlphaFoldDB" id="A0A6V7QX02"/>
<dbReference type="PROSITE" id="PS50011">
    <property type="entry name" value="PROTEIN_KINASE_DOM"/>
    <property type="match status" value="1"/>
</dbReference>
<feature type="compositionally biased region" description="Low complexity" evidence="1">
    <location>
        <begin position="287"/>
        <end position="307"/>
    </location>
</feature>
<dbReference type="Pfam" id="PF07714">
    <property type="entry name" value="PK_Tyr_Ser-Thr"/>
    <property type="match status" value="1"/>
</dbReference>
<sequence>MNVRRDDRRVGGRGQEVKEGTQQQRQQLVMVTFLHSKLTTTAPPLPLVPLVQMVVLLLLLSAMALAGPTSDTDALAMFRQSSDAHGNLVGNWTSASGTPAPGSGWAWDAPGEGDVAVRPLPRPQGAPRPALPPRPAPHPRPPRQPPQRHAPPHPPLPPQPQAPLPLPQRALRAHPPAIALLTRLLRVDLSDNDLRGPIPGADALSNLTRLLTLRLQNNLLSGALPDLSAALPHLADFNASNNQLSGRVPDGMRARFGAASFAGNAGLCGPAPPLPLCSFIPHDDPSRPSSSNASSSSPASGRSVVPSNPSSMPATNDGGGGRGSRGLSTGAIIGIAVGNALFLLVLLSLLAAYCCCAGETLGEKELDKSSCGGGGLSYCCDPEGNRPSGGVGRRSDGGESDGAQSKLVFFGSGEETNEAEEEEEEEEEEEDKSRRRKSGMKLTRRMDGGQRRFELEELLRASAEMVGKGSLGTVYRAMLEDGCMVAVKRLRDANPCARRDFHRYMDLIGRLRHPNLVPSEPTTTPNRRSSSSTTSSPTAPPRPPPRYVSAKLTVPPDVLLSRDHASLSLSGLPDRRRHPSYRAYCAVYWISSSAQQVVVRGCRRWIGPLESGWCWVQLGAGSHPRRVPFVRDPHGNVKSANVLLDKNGVACIADFGLALLLSPAHAVARLGSYVAPEQAEFKRLSQQADVYSFGVLVLEVLTGRAPPLRFNAPSCFSKQEQQQQQQQQQQQVYPYECRQHGRGQPARMGEVRGEGGVDGGGVRPGAVAVQEHRGRDGGNAACGAGVRAQQPEQRPTMREVVKMIEDMRVEQSPLPEEELEDDDPRFSLSHSLATNIDQDGDSRISY</sequence>
<feature type="region of interest" description="Disordered" evidence="1">
    <location>
        <begin position="513"/>
        <end position="550"/>
    </location>
</feature>
<keyword evidence="2" id="KW-0812">Transmembrane</keyword>
<name>A0A6V7QX02_ANACO</name>
<feature type="compositionally biased region" description="Acidic residues" evidence="1">
    <location>
        <begin position="415"/>
        <end position="430"/>
    </location>
</feature>
<dbReference type="GO" id="GO:0004672">
    <property type="term" value="F:protein kinase activity"/>
    <property type="evidence" value="ECO:0007669"/>
    <property type="project" value="InterPro"/>
</dbReference>
<dbReference type="InterPro" id="IPR001245">
    <property type="entry name" value="Ser-Thr/Tyr_kinase_cat_dom"/>
</dbReference>
<keyword evidence="2" id="KW-0472">Membrane</keyword>
<feature type="compositionally biased region" description="Basic residues" evidence="1">
    <location>
        <begin position="434"/>
        <end position="443"/>
    </location>
</feature>
<dbReference type="PANTHER" id="PTHR48007">
    <property type="entry name" value="LEUCINE-RICH REPEAT RECEPTOR-LIKE PROTEIN KINASE PXC1"/>
    <property type="match status" value="1"/>
</dbReference>
<keyword evidence="2" id="KW-1133">Transmembrane helix</keyword>
<dbReference type="InterPro" id="IPR011009">
    <property type="entry name" value="Kinase-like_dom_sf"/>
</dbReference>
<protein>
    <recommendedName>
        <fullName evidence="3">Protein kinase domain-containing protein</fullName>
    </recommendedName>
</protein>
<evidence type="ECO:0000259" key="3">
    <source>
        <dbReference type="PROSITE" id="PS50011"/>
    </source>
</evidence>
<feature type="domain" description="Protein kinase" evidence="3">
    <location>
        <begin position="460"/>
        <end position="809"/>
    </location>
</feature>